<dbReference type="EMBL" id="NPKH01000028">
    <property type="protein sequence ID" value="PAP93056.1"/>
    <property type="molecule type" value="Genomic_DNA"/>
</dbReference>
<protein>
    <recommendedName>
        <fullName evidence="3">DUF3606 domain-containing protein</fullName>
    </recommendedName>
</protein>
<evidence type="ECO:0000313" key="1">
    <source>
        <dbReference type="EMBL" id="PAP93056.1"/>
    </source>
</evidence>
<reference evidence="1 2" key="1">
    <citation type="submission" date="2017-08" db="EMBL/GenBank/DDBJ databases">
        <title>Mesorhizobium wenxinae sp. nov., a novel rhizobial species isolated from root nodules of chickpea (Cicer arietinum L.).</title>
        <authorList>
            <person name="Zhang J."/>
        </authorList>
    </citation>
    <scope>NUCLEOTIDE SEQUENCE [LARGE SCALE GENOMIC DNA]</scope>
    <source>
        <strain evidence="2">WYCCWR 10019</strain>
    </source>
</reference>
<dbReference type="RefSeq" id="WP_065010053.1">
    <property type="nucleotide sequence ID" value="NZ_NPKH01000028.1"/>
</dbReference>
<organism evidence="1 2">
    <name type="scientific">Mesorhizobium wenxiniae</name>
    <dbReference type="NCBI Taxonomy" id="2014805"/>
    <lineage>
        <taxon>Bacteria</taxon>
        <taxon>Pseudomonadati</taxon>
        <taxon>Pseudomonadota</taxon>
        <taxon>Alphaproteobacteria</taxon>
        <taxon>Hyphomicrobiales</taxon>
        <taxon>Phyllobacteriaceae</taxon>
        <taxon>Mesorhizobium</taxon>
    </lineage>
</organism>
<dbReference type="OrthoDB" id="8099718at2"/>
<name>A0A271KBH2_9HYPH</name>
<evidence type="ECO:0008006" key="3">
    <source>
        <dbReference type="Google" id="ProtNLM"/>
    </source>
</evidence>
<keyword evidence="2" id="KW-1185">Reference proteome</keyword>
<accession>A0A271KBH2</accession>
<sequence>MSEDDSKGRPDSGSAVETLARQLARQTGISESDARVLIELIGTNWNSLLREARLLKSRR</sequence>
<comment type="caution">
    <text evidence="1">The sequence shown here is derived from an EMBL/GenBank/DDBJ whole genome shotgun (WGS) entry which is preliminary data.</text>
</comment>
<proteinExistence type="predicted"/>
<gene>
    <name evidence="1" type="ORF">CIT31_23335</name>
</gene>
<dbReference type="AlphaFoldDB" id="A0A271KBH2"/>
<evidence type="ECO:0000313" key="2">
    <source>
        <dbReference type="Proteomes" id="UP000215931"/>
    </source>
</evidence>
<dbReference type="Proteomes" id="UP000215931">
    <property type="component" value="Unassembled WGS sequence"/>
</dbReference>